<evidence type="ECO:0000313" key="2">
    <source>
        <dbReference type="Proteomes" id="UP000215086"/>
    </source>
</evidence>
<evidence type="ECO:0000313" key="1">
    <source>
        <dbReference type="EMBL" id="ASV73447.1"/>
    </source>
</evidence>
<accession>A0A286RBZ2</accession>
<dbReference type="AlphaFoldDB" id="A0A286RBZ2"/>
<reference evidence="1 2" key="1">
    <citation type="journal article" name="Front. Microbiol.">
        <title>Sugar Metabolism of the First Thermophilic Planctomycete Thermogutta terrifontis: Comparative Genomic and Transcriptomic Approaches.</title>
        <authorList>
            <person name="Elcheninov A.G."/>
            <person name="Menzel P."/>
            <person name="Gudbergsdottir S.R."/>
            <person name="Slesarev A.I."/>
            <person name="Kadnikov V.V."/>
            <person name="Krogh A."/>
            <person name="Bonch-Osmolovskaya E.A."/>
            <person name="Peng X."/>
            <person name="Kublanov I.V."/>
        </authorList>
    </citation>
    <scope>NUCLEOTIDE SEQUENCE [LARGE SCALE GENOMIC DNA]</scope>
    <source>
        <strain evidence="1 2">R1</strain>
    </source>
</reference>
<protein>
    <submittedName>
        <fullName evidence="1">Uncharacterized protein</fullName>
    </submittedName>
</protein>
<name>A0A286RBZ2_9BACT</name>
<dbReference type="EMBL" id="CP018477">
    <property type="protein sequence ID" value="ASV73447.1"/>
    <property type="molecule type" value="Genomic_DNA"/>
</dbReference>
<keyword evidence="2" id="KW-1185">Reference proteome</keyword>
<organism evidence="1 2">
    <name type="scientific">Thermogutta terrifontis</name>
    <dbReference type="NCBI Taxonomy" id="1331910"/>
    <lineage>
        <taxon>Bacteria</taxon>
        <taxon>Pseudomonadati</taxon>
        <taxon>Planctomycetota</taxon>
        <taxon>Planctomycetia</taxon>
        <taxon>Pirellulales</taxon>
        <taxon>Thermoguttaceae</taxon>
        <taxon>Thermogutta</taxon>
    </lineage>
</organism>
<dbReference type="KEGG" id="ttf:THTE_0845"/>
<sequence length="85" mass="9821">MLVAHSLIVPFTALPRDCRRFTDDSFWPDERASSTIALQLSFRPKNLQHFFLLSNGFVCQRRLSLSREPFPAASPPKILPRQSRH</sequence>
<gene>
    <name evidence="1" type="ORF">THTE_0845</name>
</gene>
<proteinExistence type="predicted"/>
<dbReference type="Proteomes" id="UP000215086">
    <property type="component" value="Chromosome"/>
</dbReference>